<proteinExistence type="predicted"/>
<evidence type="ECO:0000313" key="2">
    <source>
        <dbReference type="Proteomes" id="UP000308600"/>
    </source>
</evidence>
<evidence type="ECO:0000313" key="1">
    <source>
        <dbReference type="EMBL" id="TFK74266.1"/>
    </source>
</evidence>
<accession>A0ACD3B9E5</accession>
<dbReference type="EMBL" id="ML208269">
    <property type="protein sequence ID" value="TFK74266.1"/>
    <property type="molecule type" value="Genomic_DNA"/>
</dbReference>
<gene>
    <name evidence="1" type="ORF">BDN72DRAFT_789479</name>
</gene>
<protein>
    <submittedName>
        <fullName evidence="1">Uncharacterized protein</fullName>
    </submittedName>
</protein>
<name>A0ACD3B9E5_9AGAR</name>
<keyword evidence="2" id="KW-1185">Reference proteome</keyword>
<dbReference type="Proteomes" id="UP000308600">
    <property type="component" value="Unassembled WGS sequence"/>
</dbReference>
<organism evidence="1 2">
    <name type="scientific">Pluteus cervinus</name>
    <dbReference type="NCBI Taxonomy" id="181527"/>
    <lineage>
        <taxon>Eukaryota</taxon>
        <taxon>Fungi</taxon>
        <taxon>Dikarya</taxon>
        <taxon>Basidiomycota</taxon>
        <taxon>Agaricomycotina</taxon>
        <taxon>Agaricomycetes</taxon>
        <taxon>Agaricomycetidae</taxon>
        <taxon>Agaricales</taxon>
        <taxon>Pluteineae</taxon>
        <taxon>Pluteaceae</taxon>
        <taxon>Pluteus</taxon>
    </lineage>
</organism>
<sequence length="565" mass="63030">MVTSPEEKVPQSTLQRGKACLRCRKRKMRCDGVKPACQQCGRAKKADSCEYDDGRGKTRTQLLREEIARLQDRVRELEGSDQGRTSVTLHDPHAVRSTAGSPYTSEGSASPSTFAQDTKDSPNLSRSNLPSTSSSSPAPGFSGSPFFPDPRVQVALTPEISNFLLATFAPHKEQSGYLASLDKLRERMNLTSELQPHPALMGAIYLWACFVSRPIPFSRHEEQYLAYALDHLRAGLDSRDRILDLIQASCMLSLYYLANGRLDQGGYHANSASGLALQYRVHAVPVESKEIYDLRLMKGEVSASQRILAFWQVYNLDHCWSVVLQKPSMVPNGHKVACPWPLSEYDLDSIQEAVGFRTVGPFLDGEMLSVSFTIQTLRAKATALFARADHLASSWFPVHNSLKPSNTFREEVQTLEHSIAQYLLSLVPVQQLSTTQSEDRYIYFTTHILTHASVLRLYGRFASEDSVAFSKCSHAARAVVSIIRHIADQDLMFLDPIVVPCWSYAADALIRELDALEKPWSLSDPTTTRNDLRTVLFALKKVRAQFPLAGLTIPTIQKRLGEPLV</sequence>
<reference evidence="1 2" key="1">
    <citation type="journal article" date="2019" name="Nat. Ecol. Evol.">
        <title>Megaphylogeny resolves global patterns of mushroom evolution.</title>
        <authorList>
            <person name="Varga T."/>
            <person name="Krizsan K."/>
            <person name="Foldi C."/>
            <person name="Dima B."/>
            <person name="Sanchez-Garcia M."/>
            <person name="Sanchez-Ramirez S."/>
            <person name="Szollosi G.J."/>
            <person name="Szarkandi J.G."/>
            <person name="Papp V."/>
            <person name="Albert L."/>
            <person name="Andreopoulos W."/>
            <person name="Angelini C."/>
            <person name="Antonin V."/>
            <person name="Barry K.W."/>
            <person name="Bougher N.L."/>
            <person name="Buchanan P."/>
            <person name="Buyck B."/>
            <person name="Bense V."/>
            <person name="Catcheside P."/>
            <person name="Chovatia M."/>
            <person name="Cooper J."/>
            <person name="Damon W."/>
            <person name="Desjardin D."/>
            <person name="Finy P."/>
            <person name="Geml J."/>
            <person name="Haridas S."/>
            <person name="Hughes K."/>
            <person name="Justo A."/>
            <person name="Karasinski D."/>
            <person name="Kautmanova I."/>
            <person name="Kiss B."/>
            <person name="Kocsube S."/>
            <person name="Kotiranta H."/>
            <person name="LaButti K.M."/>
            <person name="Lechner B.E."/>
            <person name="Liimatainen K."/>
            <person name="Lipzen A."/>
            <person name="Lukacs Z."/>
            <person name="Mihaltcheva S."/>
            <person name="Morgado L.N."/>
            <person name="Niskanen T."/>
            <person name="Noordeloos M.E."/>
            <person name="Ohm R.A."/>
            <person name="Ortiz-Santana B."/>
            <person name="Ovrebo C."/>
            <person name="Racz N."/>
            <person name="Riley R."/>
            <person name="Savchenko A."/>
            <person name="Shiryaev A."/>
            <person name="Soop K."/>
            <person name="Spirin V."/>
            <person name="Szebenyi C."/>
            <person name="Tomsovsky M."/>
            <person name="Tulloss R.E."/>
            <person name="Uehling J."/>
            <person name="Grigoriev I.V."/>
            <person name="Vagvolgyi C."/>
            <person name="Papp T."/>
            <person name="Martin F.M."/>
            <person name="Miettinen O."/>
            <person name="Hibbett D.S."/>
            <person name="Nagy L.G."/>
        </authorList>
    </citation>
    <scope>NUCLEOTIDE SEQUENCE [LARGE SCALE GENOMIC DNA]</scope>
    <source>
        <strain evidence="1 2">NL-1719</strain>
    </source>
</reference>